<protein>
    <submittedName>
        <fullName evidence="2">Uncharacterized protein</fullName>
    </submittedName>
</protein>
<gene>
    <name evidence="2" type="ORF">HHO37_08030</name>
</gene>
<comment type="caution">
    <text evidence="2">The sequence shown here is derived from an EMBL/GenBank/DDBJ whole genome shotgun (WGS) entry which is preliminary data.</text>
</comment>
<proteinExistence type="predicted"/>
<dbReference type="AlphaFoldDB" id="A0A7X9LE64"/>
<evidence type="ECO:0000256" key="1">
    <source>
        <dbReference type="SAM" id="Phobius"/>
    </source>
</evidence>
<evidence type="ECO:0000313" key="3">
    <source>
        <dbReference type="Proteomes" id="UP000532121"/>
    </source>
</evidence>
<name>A0A7X9LE64_STRRT</name>
<dbReference type="Proteomes" id="UP000532121">
    <property type="component" value="Unassembled WGS sequence"/>
</dbReference>
<feature type="transmembrane region" description="Helical" evidence="1">
    <location>
        <begin position="105"/>
        <end position="126"/>
    </location>
</feature>
<feature type="transmembrane region" description="Helical" evidence="1">
    <location>
        <begin position="12"/>
        <end position="31"/>
    </location>
</feature>
<feature type="transmembrane region" description="Helical" evidence="1">
    <location>
        <begin position="37"/>
        <end position="57"/>
    </location>
</feature>
<organism evidence="2 3">
    <name type="scientific">Streptococcus ratti</name>
    <dbReference type="NCBI Taxonomy" id="1341"/>
    <lineage>
        <taxon>Bacteria</taxon>
        <taxon>Bacillati</taxon>
        <taxon>Bacillota</taxon>
        <taxon>Bacilli</taxon>
        <taxon>Lactobacillales</taxon>
        <taxon>Streptococcaceae</taxon>
        <taxon>Streptococcus</taxon>
    </lineage>
</organism>
<feature type="transmembrane region" description="Helical" evidence="1">
    <location>
        <begin position="78"/>
        <end position="99"/>
    </location>
</feature>
<dbReference type="EMBL" id="JABASA010000017">
    <property type="protein sequence ID" value="NMD49608.1"/>
    <property type="molecule type" value="Genomic_DNA"/>
</dbReference>
<evidence type="ECO:0000313" key="2">
    <source>
        <dbReference type="EMBL" id="NMD49608.1"/>
    </source>
</evidence>
<feature type="transmembrane region" description="Helical" evidence="1">
    <location>
        <begin position="147"/>
        <end position="166"/>
    </location>
</feature>
<keyword evidence="1" id="KW-1133">Transmembrane helix</keyword>
<reference evidence="2 3" key="1">
    <citation type="submission" date="2020-04" db="EMBL/GenBank/DDBJ databases">
        <title>MicrobeNet Type strains.</title>
        <authorList>
            <person name="Nicholson A.C."/>
        </authorList>
    </citation>
    <scope>NUCLEOTIDE SEQUENCE [LARGE SCALE GENOMIC DNA]</scope>
    <source>
        <strain evidence="2 3">DSM 22768</strain>
    </source>
</reference>
<keyword evidence="1" id="KW-0812">Transmembrane</keyword>
<accession>A0A7X9LE64</accession>
<keyword evidence="1" id="KW-0472">Membrane</keyword>
<sequence length="167" mass="19880">MKGRFFLFIRRTNVLYDLIIIYFLALSSFIIDNQRDYLLTLIFTILGFMYLAYFEYLKNQRKKIYFFYNSQTLSELRYYAIQSTLKLSSVFLPMIVVLGVITDQILVYGINYLTVIISFYVVNSFIPINIEKRKDSRIITFKDMFKSVMLCIILVISILSLFSLFIF</sequence>